<dbReference type="Proteomes" id="UP001472677">
    <property type="component" value="Unassembled WGS sequence"/>
</dbReference>
<accession>A0ABR2FQ08</accession>
<evidence type="ECO:0000313" key="1">
    <source>
        <dbReference type="EMBL" id="KAK8584199.1"/>
    </source>
</evidence>
<organism evidence="1 2">
    <name type="scientific">Hibiscus sabdariffa</name>
    <name type="common">roselle</name>
    <dbReference type="NCBI Taxonomy" id="183260"/>
    <lineage>
        <taxon>Eukaryota</taxon>
        <taxon>Viridiplantae</taxon>
        <taxon>Streptophyta</taxon>
        <taxon>Embryophyta</taxon>
        <taxon>Tracheophyta</taxon>
        <taxon>Spermatophyta</taxon>
        <taxon>Magnoliopsida</taxon>
        <taxon>eudicotyledons</taxon>
        <taxon>Gunneridae</taxon>
        <taxon>Pentapetalae</taxon>
        <taxon>rosids</taxon>
        <taxon>malvids</taxon>
        <taxon>Malvales</taxon>
        <taxon>Malvaceae</taxon>
        <taxon>Malvoideae</taxon>
        <taxon>Hibiscus</taxon>
    </lineage>
</organism>
<evidence type="ECO:0000313" key="2">
    <source>
        <dbReference type="Proteomes" id="UP001472677"/>
    </source>
</evidence>
<gene>
    <name evidence="1" type="ORF">V6N12_068446</name>
</gene>
<keyword evidence="2" id="KW-1185">Reference proteome</keyword>
<dbReference type="EMBL" id="JBBPBM010000005">
    <property type="protein sequence ID" value="KAK8584199.1"/>
    <property type="molecule type" value="Genomic_DNA"/>
</dbReference>
<protein>
    <submittedName>
        <fullName evidence="1">Uncharacterized protein</fullName>
    </submittedName>
</protein>
<proteinExistence type="predicted"/>
<reference evidence="1 2" key="1">
    <citation type="journal article" date="2024" name="G3 (Bethesda)">
        <title>Genome assembly of Hibiscus sabdariffa L. provides insights into metabolisms of medicinal natural products.</title>
        <authorList>
            <person name="Kim T."/>
        </authorList>
    </citation>
    <scope>NUCLEOTIDE SEQUENCE [LARGE SCALE GENOMIC DNA]</scope>
    <source>
        <strain evidence="1">TK-2024</strain>
        <tissue evidence="1">Old leaves</tissue>
    </source>
</reference>
<comment type="caution">
    <text evidence="1">The sequence shown here is derived from an EMBL/GenBank/DDBJ whole genome shotgun (WGS) entry which is preliminary data.</text>
</comment>
<sequence>MGKDYNFKTEGANLEDLLSKTMNQVARISVEAFREINHDNLCGGDLETIVVSHSTLDDSSLSSFLETEGKLKTPTTAEVILSTEDFAKSLLEKRKSTNPDNREKNKTCVREEHVIFIVKTTLVVSSFKSLQRPLGCLKASFLVQVQHNRRLNL</sequence>
<name>A0ABR2FQ08_9ROSI</name>